<comment type="caution">
    <text evidence="2">The sequence shown here is derived from an EMBL/GenBank/DDBJ whole genome shotgun (WGS) entry which is preliminary data.</text>
</comment>
<feature type="compositionally biased region" description="Basic and acidic residues" evidence="1">
    <location>
        <begin position="70"/>
        <end position="86"/>
    </location>
</feature>
<feature type="compositionally biased region" description="Acidic residues" evidence="1">
    <location>
        <begin position="58"/>
        <end position="69"/>
    </location>
</feature>
<organism evidence="2 3">
    <name type="scientific">Rotaria sordida</name>
    <dbReference type="NCBI Taxonomy" id="392033"/>
    <lineage>
        <taxon>Eukaryota</taxon>
        <taxon>Metazoa</taxon>
        <taxon>Spiralia</taxon>
        <taxon>Gnathifera</taxon>
        <taxon>Rotifera</taxon>
        <taxon>Eurotatoria</taxon>
        <taxon>Bdelloidea</taxon>
        <taxon>Philodinida</taxon>
        <taxon>Philodinidae</taxon>
        <taxon>Rotaria</taxon>
    </lineage>
</organism>
<feature type="non-terminal residue" evidence="2">
    <location>
        <position position="1"/>
    </location>
</feature>
<evidence type="ECO:0000313" key="2">
    <source>
        <dbReference type="EMBL" id="CAF1552273.1"/>
    </source>
</evidence>
<feature type="non-terminal residue" evidence="2">
    <location>
        <position position="86"/>
    </location>
</feature>
<dbReference type="AlphaFoldDB" id="A0A815X2G0"/>
<evidence type="ECO:0000313" key="3">
    <source>
        <dbReference type="Proteomes" id="UP000663889"/>
    </source>
</evidence>
<reference evidence="2" key="1">
    <citation type="submission" date="2021-02" db="EMBL/GenBank/DDBJ databases">
        <authorList>
            <person name="Nowell W R."/>
        </authorList>
    </citation>
    <scope>NUCLEOTIDE SEQUENCE</scope>
</reference>
<proteinExistence type="predicted"/>
<protein>
    <submittedName>
        <fullName evidence="2">Uncharacterized protein</fullName>
    </submittedName>
</protein>
<sequence>MTSNGNLKRSREMSTSNSTKEFDNISEDDESNSDTDYHISGIESDDTFTDEFISQNEDSSDYYASDDDLSDSHVNDHNDMFKHARP</sequence>
<feature type="compositionally biased region" description="Acidic residues" evidence="1">
    <location>
        <begin position="24"/>
        <end position="33"/>
    </location>
</feature>
<accession>A0A815X2G0</accession>
<feature type="region of interest" description="Disordered" evidence="1">
    <location>
        <begin position="1"/>
        <end position="86"/>
    </location>
</feature>
<evidence type="ECO:0000256" key="1">
    <source>
        <dbReference type="SAM" id="MobiDB-lite"/>
    </source>
</evidence>
<name>A0A815X2G0_9BILA</name>
<dbReference type="Proteomes" id="UP000663889">
    <property type="component" value="Unassembled WGS sequence"/>
</dbReference>
<feature type="compositionally biased region" description="Polar residues" evidence="1">
    <location>
        <begin position="1"/>
        <end position="19"/>
    </location>
</feature>
<dbReference type="EMBL" id="CAJNOU010010430">
    <property type="protein sequence ID" value="CAF1552273.1"/>
    <property type="molecule type" value="Genomic_DNA"/>
</dbReference>
<gene>
    <name evidence="2" type="ORF">SEV965_LOCUS38756</name>
</gene>